<sequence length="61" mass="7220">MSNIKQLRIKQNLTRKEFAKKIGISEVYIGYLETGRRKNPSARIVKKMSEILNVKFEDLFF</sequence>
<accession>A0A6B4GWR2</accession>
<proteinExistence type="predicted"/>
<dbReference type="RefSeq" id="WP_061310533.1">
    <property type="nucleotide sequence ID" value="NZ_LFQV01000029.1"/>
</dbReference>
<evidence type="ECO:0000256" key="1">
    <source>
        <dbReference type="ARBA" id="ARBA00023125"/>
    </source>
</evidence>
<dbReference type="GO" id="GO:0005829">
    <property type="term" value="C:cytosol"/>
    <property type="evidence" value="ECO:0007669"/>
    <property type="project" value="TreeGrafter"/>
</dbReference>
<dbReference type="InterPro" id="IPR010982">
    <property type="entry name" value="Lambda_DNA-bd_dom_sf"/>
</dbReference>
<dbReference type="AlphaFoldDB" id="A0A6B4GWR2"/>
<dbReference type="SUPFAM" id="SSF47413">
    <property type="entry name" value="lambda repressor-like DNA-binding domains"/>
    <property type="match status" value="1"/>
</dbReference>
<evidence type="ECO:0000313" key="3">
    <source>
        <dbReference type="Proteomes" id="UP000472521"/>
    </source>
</evidence>
<evidence type="ECO:0000313" key="2">
    <source>
        <dbReference type="EMBL" id="NFF03616.1"/>
    </source>
</evidence>
<dbReference type="PROSITE" id="PS50943">
    <property type="entry name" value="HTH_CROC1"/>
    <property type="match status" value="1"/>
</dbReference>
<comment type="caution">
    <text evidence="2">The sequence shown here is derived from an EMBL/GenBank/DDBJ whole genome shotgun (WGS) entry which is preliminary data.</text>
</comment>
<dbReference type="Pfam" id="PF01381">
    <property type="entry name" value="HTH_3"/>
    <property type="match status" value="1"/>
</dbReference>
<dbReference type="InterPro" id="IPR001387">
    <property type="entry name" value="Cro/C1-type_HTH"/>
</dbReference>
<reference evidence="2 3" key="1">
    <citation type="submission" date="2019-04" db="EMBL/GenBank/DDBJ databases">
        <title>Genome sequencing of Clostridium botulinum Groups I-IV and Clostridium butyricum.</title>
        <authorList>
            <person name="Brunt J."/>
            <person name="Van Vliet A.H.M."/>
            <person name="Stringer S.C."/>
            <person name="Carter A.T."/>
            <person name="Peck M.W."/>
        </authorList>
    </citation>
    <scope>NUCLEOTIDE SEQUENCE [LARGE SCALE GENOMIC DNA]</scope>
    <source>
        <strain evidence="2 3">IFR 18/054</strain>
    </source>
</reference>
<dbReference type="CDD" id="cd00093">
    <property type="entry name" value="HTH_XRE"/>
    <property type="match status" value="1"/>
</dbReference>
<dbReference type="PANTHER" id="PTHR46797:SF1">
    <property type="entry name" value="METHYLPHOSPHONATE SYNTHASE"/>
    <property type="match status" value="1"/>
</dbReference>
<name>A0A6B4GWR2_CLOBO</name>
<dbReference type="SMART" id="SM00530">
    <property type="entry name" value="HTH_XRE"/>
    <property type="match status" value="1"/>
</dbReference>
<protein>
    <submittedName>
        <fullName evidence="2">Helix-turn-helix transcriptional regulator</fullName>
    </submittedName>
</protein>
<dbReference type="EMBL" id="SWND01000017">
    <property type="protein sequence ID" value="NFF03616.1"/>
    <property type="molecule type" value="Genomic_DNA"/>
</dbReference>
<dbReference type="GO" id="GO:0003700">
    <property type="term" value="F:DNA-binding transcription factor activity"/>
    <property type="evidence" value="ECO:0007669"/>
    <property type="project" value="TreeGrafter"/>
</dbReference>
<dbReference type="InterPro" id="IPR050807">
    <property type="entry name" value="TransReg_Diox_bact_type"/>
</dbReference>
<dbReference type="Proteomes" id="UP000472521">
    <property type="component" value="Unassembled WGS sequence"/>
</dbReference>
<dbReference type="GO" id="GO:0003677">
    <property type="term" value="F:DNA binding"/>
    <property type="evidence" value="ECO:0007669"/>
    <property type="project" value="UniProtKB-KW"/>
</dbReference>
<organism evidence="2 3">
    <name type="scientific">Clostridium botulinum</name>
    <dbReference type="NCBI Taxonomy" id="1491"/>
    <lineage>
        <taxon>Bacteria</taxon>
        <taxon>Bacillati</taxon>
        <taxon>Bacillota</taxon>
        <taxon>Clostridia</taxon>
        <taxon>Eubacteriales</taxon>
        <taxon>Clostridiaceae</taxon>
        <taxon>Clostridium</taxon>
    </lineage>
</organism>
<keyword evidence="1" id="KW-0238">DNA-binding</keyword>
<dbReference type="Gene3D" id="1.10.260.40">
    <property type="entry name" value="lambda repressor-like DNA-binding domains"/>
    <property type="match status" value="1"/>
</dbReference>
<dbReference type="PANTHER" id="PTHR46797">
    <property type="entry name" value="HTH-TYPE TRANSCRIPTIONAL REGULATOR"/>
    <property type="match status" value="1"/>
</dbReference>
<gene>
    <name evidence="2" type="ORF">FCV25_18125</name>
</gene>